<dbReference type="SUPFAM" id="SSF103473">
    <property type="entry name" value="MFS general substrate transporter"/>
    <property type="match status" value="1"/>
</dbReference>
<dbReference type="InterPro" id="IPR011701">
    <property type="entry name" value="MFS"/>
</dbReference>
<dbReference type="Gene3D" id="1.20.1250.20">
    <property type="entry name" value="MFS general substrate transporter like domains"/>
    <property type="match status" value="2"/>
</dbReference>
<evidence type="ECO:0000256" key="2">
    <source>
        <dbReference type="ARBA" id="ARBA00022448"/>
    </source>
</evidence>
<proteinExistence type="predicted"/>
<dbReference type="PROSITE" id="PS50850">
    <property type="entry name" value="MFS"/>
    <property type="match status" value="1"/>
</dbReference>
<dbReference type="GO" id="GO:0022857">
    <property type="term" value="F:transmembrane transporter activity"/>
    <property type="evidence" value="ECO:0007669"/>
    <property type="project" value="InterPro"/>
</dbReference>
<dbReference type="PANTHER" id="PTHR42718:SF9">
    <property type="entry name" value="MAJOR FACILITATOR SUPERFAMILY MULTIDRUG TRANSPORTER MFSC"/>
    <property type="match status" value="1"/>
</dbReference>
<reference evidence="8 9" key="1">
    <citation type="submission" date="2016-11" db="EMBL/GenBank/DDBJ databases">
        <authorList>
            <person name="Jaros S."/>
            <person name="Januszkiewicz K."/>
            <person name="Wedrychowicz H."/>
        </authorList>
    </citation>
    <scope>NUCLEOTIDE SEQUENCE [LARGE SCALE GENOMIC DNA]</scope>
    <source>
        <strain evidence="8 9">GAS95</strain>
    </source>
</reference>
<evidence type="ECO:0000256" key="6">
    <source>
        <dbReference type="SAM" id="Phobius"/>
    </source>
</evidence>
<feature type="transmembrane region" description="Helical" evidence="6">
    <location>
        <begin position="267"/>
        <end position="286"/>
    </location>
</feature>
<dbReference type="Proteomes" id="UP000185151">
    <property type="component" value="Unassembled WGS sequence"/>
</dbReference>
<feature type="transmembrane region" description="Helical" evidence="6">
    <location>
        <begin position="21"/>
        <end position="42"/>
    </location>
</feature>
<accession>A0A1N6JD48</accession>
<dbReference type="Pfam" id="PF07690">
    <property type="entry name" value="MFS_1"/>
    <property type="match status" value="1"/>
</dbReference>
<dbReference type="EMBL" id="FSRU01000001">
    <property type="protein sequence ID" value="SIO42210.1"/>
    <property type="molecule type" value="Genomic_DNA"/>
</dbReference>
<sequence>MGLQRRCSYDSDLPYNCSPKRAFHACVCVCGFISMTTVELLAPPVPSPQMPVAAAAPALPAAPPAPAAPTPPAFGLRLAIGLVGVLLASFTAGLNEHVTDVAMIDVRGALSIGHDEGTWLTALFEATNVTAMAFAPWCSVTFSLRRFTIGAVLAFALLGFLCPFATNVGTLAVLRALQGLAGGCLPPMLMTAALRYLPPNVRLYGLASYALTATFGPNLGTPLAALWTEYVGWHMVFWQVVPLGLMSSAAIAYGLPQDPLRLERFRTFNWVGLLTGFPAISMMVIGLNQGDRLDWFNSPLICLLLVGGGLLFCMFLLNEWSHPLPFFQLRLLARRNFTHSLITLAGVLVILLAVSVIPADYLTEVRGYRPLQIAPLALVVALPQLVALPLTAAILNIERVDCRWVLGIGLTLIALSCALGTFMTSDWVRENFYLLQALLTVGEPMAVIPLLLQTTTGLPPTEGPFASAMFNMVKGFAGAIGIGLVEGLGTAREHYHSTMLVDQLGGAPLIAGQAADHAGTFTQLASRIHEQAIVLMSADLYLVMAVFAAALVLLIPIVPVRVRPPRAPTQTTSR</sequence>
<feature type="transmembrane region" description="Helical" evidence="6">
    <location>
        <begin position="147"/>
        <end position="166"/>
    </location>
</feature>
<feature type="transmembrane region" description="Helical" evidence="6">
    <location>
        <begin position="540"/>
        <end position="560"/>
    </location>
</feature>
<feature type="transmembrane region" description="Helical" evidence="6">
    <location>
        <begin position="74"/>
        <end position="94"/>
    </location>
</feature>
<feature type="transmembrane region" description="Helical" evidence="6">
    <location>
        <begin position="298"/>
        <end position="317"/>
    </location>
</feature>
<comment type="subcellular location">
    <subcellularLocation>
        <location evidence="1">Membrane</location>
        <topology evidence="1">Multi-pass membrane protein</topology>
    </subcellularLocation>
</comment>
<dbReference type="GO" id="GO:0016020">
    <property type="term" value="C:membrane"/>
    <property type="evidence" value="ECO:0007669"/>
    <property type="project" value="UniProtKB-SubCell"/>
</dbReference>
<keyword evidence="2" id="KW-0813">Transport</keyword>
<organism evidence="8 9">
    <name type="scientific">Paraburkholderia phenazinium</name>
    <dbReference type="NCBI Taxonomy" id="60549"/>
    <lineage>
        <taxon>Bacteria</taxon>
        <taxon>Pseudomonadati</taxon>
        <taxon>Pseudomonadota</taxon>
        <taxon>Betaproteobacteria</taxon>
        <taxon>Burkholderiales</taxon>
        <taxon>Burkholderiaceae</taxon>
        <taxon>Paraburkholderia</taxon>
    </lineage>
</organism>
<evidence type="ECO:0000256" key="4">
    <source>
        <dbReference type="ARBA" id="ARBA00022989"/>
    </source>
</evidence>
<evidence type="ECO:0000256" key="5">
    <source>
        <dbReference type="ARBA" id="ARBA00023136"/>
    </source>
</evidence>
<feature type="domain" description="Major facilitator superfamily (MFS) profile" evidence="7">
    <location>
        <begin position="81"/>
        <end position="563"/>
    </location>
</feature>
<evidence type="ECO:0000259" key="7">
    <source>
        <dbReference type="PROSITE" id="PS50850"/>
    </source>
</evidence>
<dbReference type="InterPro" id="IPR020846">
    <property type="entry name" value="MFS_dom"/>
</dbReference>
<name>A0A1N6JD48_9BURK</name>
<gene>
    <name evidence="8" type="ORF">SAMN05444165_3037</name>
</gene>
<protein>
    <submittedName>
        <fullName evidence="8">MFS transporter, DHA2 family, multidrug resistance protein</fullName>
    </submittedName>
</protein>
<evidence type="ECO:0000313" key="8">
    <source>
        <dbReference type="EMBL" id="SIO42210.1"/>
    </source>
</evidence>
<dbReference type="AlphaFoldDB" id="A0A1N6JD48"/>
<feature type="transmembrane region" description="Helical" evidence="6">
    <location>
        <begin position="233"/>
        <end position="255"/>
    </location>
</feature>
<feature type="transmembrane region" description="Helical" evidence="6">
    <location>
        <begin position="172"/>
        <end position="194"/>
    </location>
</feature>
<evidence type="ECO:0000313" key="9">
    <source>
        <dbReference type="Proteomes" id="UP000185151"/>
    </source>
</evidence>
<feature type="transmembrane region" description="Helical" evidence="6">
    <location>
        <begin position="337"/>
        <end position="357"/>
    </location>
</feature>
<keyword evidence="4 6" id="KW-1133">Transmembrane helix</keyword>
<dbReference type="InterPro" id="IPR036259">
    <property type="entry name" value="MFS_trans_sf"/>
</dbReference>
<feature type="transmembrane region" description="Helical" evidence="6">
    <location>
        <begin position="377"/>
        <end position="397"/>
    </location>
</feature>
<keyword evidence="5 6" id="KW-0472">Membrane</keyword>
<dbReference type="PANTHER" id="PTHR42718">
    <property type="entry name" value="MAJOR FACILITATOR SUPERFAMILY MULTIDRUG TRANSPORTER MFSC"/>
    <property type="match status" value="1"/>
</dbReference>
<keyword evidence="9" id="KW-1185">Reference proteome</keyword>
<keyword evidence="3 6" id="KW-0812">Transmembrane</keyword>
<feature type="transmembrane region" description="Helical" evidence="6">
    <location>
        <begin position="206"/>
        <end position="227"/>
    </location>
</feature>
<evidence type="ECO:0000256" key="1">
    <source>
        <dbReference type="ARBA" id="ARBA00004141"/>
    </source>
</evidence>
<feature type="transmembrane region" description="Helical" evidence="6">
    <location>
        <begin position="404"/>
        <end position="425"/>
    </location>
</feature>
<evidence type="ECO:0000256" key="3">
    <source>
        <dbReference type="ARBA" id="ARBA00022692"/>
    </source>
</evidence>